<sequence length="65" mass="7544">MEDNEATLILLLQCPIDMALEIINSYRKDNKLKNMILVESAIQHEYERNEAERGNIINIIKANKT</sequence>
<gene>
    <name evidence="1" type="ORF">MENT_LOCUS10531</name>
</gene>
<dbReference type="AlphaFoldDB" id="A0A6V7UAP2"/>
<dbReference type="Proteomes" id="UP000580250">
    <property type="component" value="Unassembled WGS sequence"/>
</dbReference>
<organism evidence="1 2">
    <name type="scientific">Meloidogyne enterolobii</name>
    <name type="common">Root-knot nematode worm</name>
    <name type="synonym">Meloidogyne mayaguensis</name>
    <dbReference type="NCBI Taxonomy" id="390850"/>
    <lineage>
        <taxon>Eukaryota</taxon>
        <taxon>Metazoa</taxon>
        <taxon>Ecdysozoa</taxon>
        <taxon>Nematoda</taxon>
        <taxon>Chromadorea</taxon>
        <taxon>Rhabditida</taxon>
        <taxon>Tylenchina</taxon>
        <taxon>Tylenchomorpha</taxon>
        <taxon>Tylenchoidea</taxon>
        <taxon>Meloidogynidae</taxon>
        <taxon>Meloidogyninae</taxon>
        <taxon>Meloidogyne</taxon>
    </lineage>
</organism>
<protein>
    <submittedName>
        <fullName evidence="1">Uncharacterized protein</fullName>
    </submittedName>
</protein>
<evidence type="ECO:0000313" key="2">
    <source>
        <dbReference type="Proteomes" id="UP000580250"/>
    </source>
</evidence>
<name>A0A6V7UAP2_MELEN</name>
<accession>A0A6V7UAP2</accession>
<reference evidence="1 2" key="1">
    <citation type="submission" date="2020-08" db="EMBL/GenBank/DDBJ databases">
        <authorList>
            <person name="Koutsovoulos G."/>
            <person name="Danchin GJ E."/>
        </authorList>
    </citation>
    <scope>NUCLEOTIDE SEQUENCE [LARGE SCALE GENOMIC DNA]</scope>
</reference>
<comment type="caution">
    <text evidence="1">The sequence shown here is derived from an EMBL/GenBank/DDBJ whole genome shotgun (WGS) entry which is preliminary data.</text>
</comment>
<dbReference type="EMBL" id="CAJEWN010000049">
    <property type="protein sequence ID" value="CAD2151804.1"/>
    <property type="molecule type" value="Genomic_DNA"/>
</dbReference>
<proteinExistence type="predicted"/>
<evidence type="ECO:0000313" key="1">
    <source>
        <dbReference type="EMBL" id="CAD2151804.1"/>
    </source>
</evidence>